<dbReference type="PANTHER" id="PTHR34389:SF2">
    <property type="entry name" value="L-RHAMNOSE MUTAROTASE"/>
    <property type="match status" value="1"/>
</dbReference>
<dbReference type="InterPro" id="IPR011008">
    <property type="entry name" value="Dimeric_a/b-barrel"/>
</dbReference>
<keyword evidence="2" id="KW-1185">Reference proteome</keyword>
<dbReference type="PANTHER" id="PTHR34389">
    <property type="entry name" value="L-RHAMNOSE MUTAROTASE"/>
    <property type="match status" value="1"/>
</dbReference>
<evidence type="ECO:0000313" key="2">
    <source>
        <dbReference type="Proteomes" id="UP000490386"/>
    </source>
</evidence>
<dbReference type="AlphaFoldDB" id="A0A7J5B4H5"/>
<evidence type="ECO:0000313" key="1">
    <source>
        <dbReference type="EMBL" id="KAB1639068.1"/>
    </source>
</evidence>
<dbReference type="GO" id="GO:0016857">
    <property type="term" value="F:racemase and epimerase activity, acting on carbohydrates and derivatives"/>
    <property type="evidence" value="ECO:0007669"/>
    <property type="project" value="InterPro"/>
</dbReference>
<dbReference type="RefSeq" id="WP_151422092.1">
    <property type="nucleotide sequence ID" value="NZ_WBJX01000001.1"/>
</dbReference>
<protein>
    <submittedName>
        <fullName evidence="1">L-rhamnose mutarotase</fullName>
    </submittedName>
</protein>
<dbReference type="InterPro" id="IPR008000">
    <property type="entry name" value="Rham/fucose_mutarotase"/>
</dbReference>
<reference evidence="1 2" key="1">
    <citation type="submission" date="2019-09" db="EMBL/GenBank/DDBJ databases">
        <title>Phylogeny of genus Pseudoclavibacter and closely related genus.</title>
        <authorList>
            <person name="Li Y."/>
        </authorList>
    </citation>
    <scope>NUCLEOTIDE SEQUENCE [LARGE SCALE GENOMIC DNA]</scope>
    <source>
        <strain evidence="1 2">THG-MD12</strain>
    </source>
</reference>
<comment type="caution">
    <text evidence="1">The sequence shown here is derived from an EMBL/GenBank/DDBJ whole genome shotgun (WGS) entry which is preliminary data.</text>
</comment>
<sequence length="114" mass="13675">MSTGRTAVTRHGFVVDVRPEKREEYLELHRAVWPRVEEAMREQGIRNYSIFIIDTTLFGTYEYVGDDYEADMARVQLDEESQRWWRLTDPCQTPFGEARDGELWREMELAWHMD</sequence>
<dbReference type="SUPFAM" id="SSF54909">
    <property type="entry name" value="Dimeric alpha+beta barrel"/>
    <property type="match status" value="1"/>
</dbReference>
<accession>A0A7J5B4H5</accession>
<dbReference type="Proteomes" id="UP000490386">
    <property type="component" value="Unassembled WGS sequence"/>
</dbReference>
<name>A0A7J5B4H5_9MICO</name>
<organism evidence="1 2">
    <name type="scientific">Pseudoclavibacter terrae</name>
    <dbReference type="NCBI Taxonomy" id="1530195"/>
    <lineage>
        <taxon>Bacteria</taxon>
        <taxon>Bacillati</taxon>
        <taxon>Actinomycetota</taxon>
        <taxon>Actinomycetes</taxon>
        <taxon>Micrococcales</taxon>
        <taxon>Microbacteriaceae</taxon>
        <taxon>Pseudoclavibacter</taxon>
    </lineage>
</organism>
<dbReference type="OrthoDB" id="9799608at2"/>
<gene>
    <name evidence="1" type="ORF">F8O03_01590</name>
</gene>
<dbReference type="Gene3D" id="3.30.70.100">
    <property type="match status" value="1"/>
</dbReference>
<dbReference type="EMBL" id="WBJX01000001">
    <property type="protein sequence ID" value="KAB1639068.1"/>
    <property type="molecule type" value="Genomic_DNA"/>
</dbReference>
<dbReference type="Pfam" id="PF05336">
    <property type="entry name" value="rhaM"/>
    <property type="match status" value="1"/>
</dbReference>
<proteinExistence type="predicted"/>